<protein>
    <submittedName>
        <fullName evidence="1">Uncharacterized protein</fullName>
    </submittedName>
</protein>
<reference evidence="1" key="1">
    <citation type="submission" date="2021-03" db="EMBL/GenBank/DDBJ databases">
        <authorList>
            <consortium name="DOE Joint Genome Institute"/>
            <person name="Ahrendt S."/>
            <person name="Looney B.P."/>
            <person name="Miyauchi S."/>
            <person name="Morin E."/>
            <person name="Drula E."/>
            <person name="Courty P.E."/>
            <person name="Chicoki N."/>
            <person name="Fauchery L."/>
            <person name="Kohler A."/>
            <person name="Kuo A."/>
            <person name="Labutti K."/>
            <person name="Pangilinan J."/>
            <person name="Lipzen A."/>
            <person name="Riley R."/>
            <person name="Andreopoulos W."/>
            <person name="He G."/>
            <person name="Johnson J."/>
            <person name="Barry K.W."/>
            <person name="Grigoriev I.V."/>
            <person name="Nagy L."/>
            <person name="Hibbett D."/>
            <person name="Henrissat B."/>
            <person name="Matheny P.B."/>
            <person name="Labbe J."/>
            <person name="Martin F."/>
        </authorList>
    </citation>
    <scope>NUCLEOTIDE SEQUENCE</scope>
    <source>
        <strain evidence="1">HHB10654</strain>
    </source>
</reference>
<name>A0ACB8SSR2_9AGAM</name>
<sequence>MASPLIYAPEQFPLGNPYNYKVDIWQYGLVILDMFVGSGLAFFRYQDGETFLGEHDILNRDMAAEIDFYADTPAARDLLKKILVRDPQKRLEISEIKAHPFFQDLDGFSWEGCARGEIEPFYRPLRPTGNASLVVNHVSVDSDCAPTANARELPFPNKFFNYLCPPWLIDLDPQFYQPWRVRVKVPSSNVTRRVTQPDGYIPTQIIPLQAPSARDEFYGHVASTDSGVLPALRH</sequence>
<comment type="caution">
    <text evidence="1">The sequence shown here is derived from an EMBL/GenBank/DDBJ whole genome shotgun (WGS) entry which is preliminary data.</text>
</comment>
<evidence type="ECO:0000313" key="2">
    <source>
        <dbReference type="Proteomes" id="UP000814140"/>
    </source>
</evidence>
<gene>
    <name evidence="1" type="ORF">BV25DRAFT_1062995</name>
</gene>
<proteinExistence type="predicted"/>
<keyword evidence="2" id="KW-1185">Reference proteome</keyword>
<evidence type="ECO:0000313" key="1">
    <source>
        <dbReference type="EMBL" id="KAI0059649.1"/>
    </source>
</evidence>
<dbReference type="EMBL" id="MU277225">
    <property type="protein sequence ID" value="KAI0059649.1"/>
    <property type="molecule type" value="Genomic_DNA"/>
</dbReference>
<dbReference type="Proteomes" id="UP000814140">
    <property type="component" value="Unassembled WGS sequence"/>
</dbReference>
<accession>A0ACB8SSR2</accession>
<organism evidence="1 2">
    <name type="scientific">Artomyces pyxidatus</name>
    <dbReference type="NCBI Taxonomy" id="48021"/>
    <lineage>
        <taxon>Eukaryota</taxon>
        <taxon>Fungi</taxon>
        <taxon>Dikarya</taxon>
        <taxon>Basidiomycota</taxon>
        <taxon>Agaricomycotina</taxon>
        <taxon>Agaricomycetes</taxon>
        <taxon>Russulales</taxon>
        <taxon>Auriscalpiaceae</taxon>
        <taxon>Artomyces</taxon>
    </lineage>
</organism>
<reference evidence="1" key="2">
    <citation type="journal article" date="2022" name="New Phytol.">
        <title>Evolutionary transition to the ectomycorrhizal habit in the genomes of a hyperdiverse lineage of mushroom-forming fungi.</title>
        <authorList>
            <person name="Looney B."/>
            <person name="Miyauchi S."/>
            <person name="Morin E."/>
            <person name="Drula E."/>
            <person name="Courty P.E."/>
            <person name="Kohler A."/>
            <person name="Kuo A."/>
            <person name="LaButti K."/>
            <person name="Pangilinan J."/>
            <person name="Lipzen A."/>
            <person name="Riley R."/>
            <person name="Andreopoulos W."/>
            <person name="He G."/>
            <person name="Johnson J."/>
            <person name="Nolan M."/>
            <person name="Tritt A."/>
            <person name="Barry K.W."/>
            <person name="Grigoriev I.V."/>
            <person name="Nagy L.G."/>
            <person name="Hibbett D."/>
            <person name="Henrissat B."/>
            <person name="Matheny P.B."/>
            <person name="Labbe J."/>
            <person name="Martin F.M."/>
        </authorList>
    </citation>
    <scope>NUCLEOTIDE SEQUENCE</scope>
    <source>
        <strain evidence="1">HHB10654</strain>
    </source>
</reference>